<comment type="caution">
    <text evidence="2">The sequence shown here is derived from an EMBL/GenBank/DDBJ whole genome shotgun (WGS) entry which is preliminary data.</text>
</comment>
<dbReference type="PANTHER" id="PTHR37066">
    <property type="entry name" value="HELICASE-ASSOCIATED"/>
    <property type="match status" value="1"/>
</dbReference>
<dbReference type="InterPro" id="IPR005114">
    <property type="entry name" value="Helicase_assoc"/>
</dbReference>
<dbReference type="PANTHER" id="PTHR37066:SF1">
    <property type="entry name" value="LNS2_PITP DOMAIN-CONTAINING PROTEIN"/>
    <property type="match status" value="1"/>
</dbReference>
<protein>
    <recommendedName>
        <fullName evidence="1">Helicase-associated domain-containing protein</fullName>
    </recommendedName>
</protein>
<feature type="domain" description="Helicase-associated" evidence="1">
    <location>
        <begin position="247"/>
        <end position="316"/>
    </location>
</feature>
<dbReference type="Gene3D" id="6.10.140.530">
    <property type="match status" value="1"/>
</dbReference>
<dbReference type="AlphaFoldDB" id="A0A1V9ZR54"/>
<sequence>MKRWYSTLKRLPLSKQRDFVDVARVFRQLQAPTSDFTLLPATFRVPEHSPWPETSQGSTITSFHFRAAYEQGTLAPEIVQELAAINFVWRQRDYVWDRNIVAFKKYKNLHGHLDIPIDYVVPQDENWPKDVRGLKLGMVVHSFRRLWLQKKLPKEKTQILDNIGIIWHVPSITWSRKLLALKTYRKIYGNAKVSRHFIVPVHDGWPKEIWHLRLGDVVAMWRCYANALTPDQVQALDSIGFIWELQESEWNRKLLALRTYKQLYGHVDVPKSFIVPEDDIEWPDELWEYELGKVVASLRQAELTPERQAEITSLGFTWKYQSNEWAKKLKAFQCYKKIYGDLNIPRHFQVPRHDKLWPEELWWMPLGQITRQLRARKHKGLTAERREQLDAIGFEWYHQPKLKSQVLDTNVI</sequence>
<dbReference type="STRING" id="74557.A0A1V9ZR54"/>
<accession>A0A1V9ZR54</accession>
<evidence type="ECO:0000259" key="1">
    <source>
        <dbReference type="Pfam" id="PF03457"/>
    </source>
</evidence>
<dbReference type="EMBL" id="JNBS01001729">
    <property type="protein sequence ID" value="OQS00260.1"/>
    <property type="molecule type" value="Genomic_DNA"/>
</dbReference>
<feature type="domain" description="Helicase-associated" evidence="1">
    <location>
        <begin position="173"/>
        <end position="241"/>
    </location>
</feature>
<dbReference type="Pfam" id="PF03457">
    <property type="entry name" value="HA"/>
    <property type="match status" value="4"/>
</dbReference>
<name>A0A1V9ZR54_9STRA</name>
<keyword evidence="3" id="KW-1185">Reference proteome</keyword>
<gene>
    <name evidence="2" type="ORF">THRCLA_06093</name>
</gene>
<dbReference type="Proteomes" id="UP000243217">
    <property type="component" value="Unassembled WGS sequence"/>
</dbReference>
<dbReference type="OrthoDB" id="70932at2759"/>
<evidence type="ECO:0000313" key="2">
    <source>
        <dbReference type="EMBL" id="OQS00260.1"/>
    </source>
</evidence>
<organism evidence="2 3">
    <name type="scientific">Thraustotheca clavata</name>
    <dbReference type="NCBI Taxonomy" id="74557"/>
    <lineage>
        <taxon>Eukaryota</taxon>
        <taxon>Sar</taxon>
        <taxon>Stramenopiles</taxon>
        <taxon>Oomycota</taxon>
        <taxon>Saprolegniomycetes</taxon>
        <taxon>Saprolegniales</taxon>
        <taxon>Achlyaceae</taxon>
        <taxon>Thraustotheca</taxon>
    </lineage>
</organism>
<evidence type="ECO:0000313" key="3">
    <source>
        <dbReference type="Proteomes" id="UP000243217"/>
    </source>
</evidence>
<feature type="domain" description="Helicase-associated" evidence="1">
    <location>
        <begin position="322"/>
        <end position="394"/>
    </location>
</feature>
<feature type="domain" description="Helicase-associated" evidence="1">
    <location>
        <begin position="93"/>
        <end position="164"/>
    </location>
</feature>
<reference evidence="2 3" key="1">
    <citation type="journal article" date="2014" name="Genome Biol. Evol.">
        <title>The secreted proteins of Achlya hypogyna and Thraustotheca clavata identify the ancestral oomycete secretome and reveal gene acquisitions by horizontal gene transfer.</title>
        <authorList>
            <person name="Misner I."/>
            <person name="Blouin N."/>
            <person name="Leonard G."/>
            <person name="Richards T.A."/>
            <person name="Lane C.E."/>
        </authorList>
    </citation>
    <scope>NUCLEOTIDE SEQUENCE [LARGE SCALE GENOMIC DNA]</scope>
    <source>
        <strain evidence="2 3">ATCC 34112</strain>
    </source>
</reference>
<proteinExistence type="predicted"/>